<evidence type="ECO:0000313" key="2">
    <source>
        <dbReference type="Proteomes" id="UP000466586"/>
    </source>
</evidence>
<protein>
    <submittedName>
        <fullName evidence="1">Uncharacterized protein</fullName>
    </submittedName>
</protein>
<proteinExistence type="predicted"/>
<dbReference type="RefSeq" id="WP_160845502.1">
    <property type="nucleotide sequence ID" value="NZ_WVHT01000007.1"/>
</dbReference>
<dbReference type="AlphaFoldDB" id="A0A7K1YE58"/>
<keyword evidence="2" id="KW-1185">Reference proteome</keyword>
<accession>A0A7K1YE58</accession>
<dbReference type="EMBL" id="WVHT01000007">
    <property type="protein sequence ID" value="MXV52329.1"/>
    <property type="molecule type" value="Genomic_DNA"/>
</dbReference>
<reference evidence="1 2" key="1">
    <citation type="submission" date="2019-11" db="EMBL/GenBank/DDBJ databases">
        <title>Pedobacter sp. HMF7647 Genome sequencing and assembly.</title>
        <authorList>
            <person name="Kang H."/>
            <person name="Kim H."/>
            <person name="Joh K."/>
        </authorList>
    </citation>
    <scope>NUCLEOTIDE SEQUENCE [LARGE SCALE GENOMIC DNA]</scope>
    <source>
        <strain evidence="1 2">HMF7647</strain>
    </source>
</reference>
<comment type="caution">
    <text evidence="1">The sequence shown here is derived from an EMBL/GenBank/DDBJ whole genome shotgun (WGS) entry which is preliminary data.</text>
</comment>
<dbReference type="Proteomes" id="UP000466586">
    <property type="component" value="Unassembled WGS sequence"/>
</dbReference>
<name>A0A7K1YE58_9SPHI</name>
<evidence type="ECO:0000313" key="1">
    <source>
        <dbReference type="EMBL" id="MXV52329.1"/>
    </source>
</evidence>
<sequence length="117" mass="13110">MPNQTSGGNAPENIEELLSLAELIFQQHLEDGEASPLNALQGYNWNATGPTIAIALDKHREAKSLKKQSEQAFEERDILFAHINRMVMASRDLLISSERNICLDIGKWGFDVNETSR</sequence>
<organism evidence="1 2">
    <name type="scientific">Hufsiella arboris</name>
    <dbReference type="NCBI Taxonomy" id="2695275"/>
    <lineage>
        <taxon>Bacteria</taxon>
        <taxon>Pseudomonadati</taxon>
        <taxon>Bacteroidota</taxon>
        <taxon>Sphingobacteriia</taxon>
        <taxon>Sphingobacteriales</taxon>
        <taxon>Sphingobacteriaceae</taxon>
        <taxon>Hufsiella</taxon>
    </lineage>
</organism>
<gene>
    <name evidence="1" type="ORF">GS399_15245</name>
</gene>